<dbReference type="CDD" id="cd00082">
    <property type="entry name" value="HisKA"/>
    <property type="match status" value="1"/>
</dbReference>
<evidence type="ECO:0000256" key="2">
    <source>
        <dbReference type="ARBA" id="ARBA00012438"/>
    </source>
</evidence>
<dbReference type="EC" id="2.7.13.3" evidence="2"/>
<gene>
    <name evidence="7" type="ORF">DB769_00275</name>
    <name evidence="6" type="ORF">G3W61_14545</name>
    <name evidence="5" type="ORF">XP315_09290</name>
</gene>
<dbReference type="PROSITE" id="PS50109">
    <property type="entry name" value="HIS_KIN"/>
    <property type="match status" value="1"/>
</dbReference>
<protein>
    <recommendedName>
        <fullName evidence="2">histidine kinase</fullName>
        <ecNumber evidence="2">2.7.13.3</ecNumber>
    </recommendedName>
</protein>
<dbReference type="EMBL" id="JAAGYU010000065">
    <property type="protein sequence ID" value="NEL77456.1"/>
    <property type="molecule type" value="Genomic_DNA"/>
</dbReference>
<accession>A0A0G8Z8Q8</accession>
<evidence type="ECO:0000313" key="5">
    <source>
        <dbReference type="EMBL" id="KLC06759.1"/>
    </source>
</evidence>
<evidence type="ECO:0000313" key="7">
    <source>
        <dbReference type="EMBL" id="RXD57527.1"/>
    </source>
</evidence>
<dbReference type="Proteomes" id="UP000035369">
    <property type="component" value="Unassembled WGS sequence"/>
</dbReference>
<evidence type="ECO:0000313" key="10">
    <source>
        <dbReference type="Proteomes" id="UP000471082"/>
    </source>
</evidence>
<dbReference type="Gene3D" id="3.30.565.10">
    <property type="entry name" value="Histidine kinase-like ATPase, C-terminal domain"/>
    <property type="match status" value="1"/>
</dbReference>
<dbReference type="InterPro" id="IPR003661">
    <property type="entry name" value="HisK_dim/P_dom"/>
</dbReference>
<dbReference type="Gene3D" id="1.10.287.130">
    <property type="match status" value="1"/>
</dbReference>
<dbReference type="InterPro" id="IPR004358">
    <property type="entry name" value="Sig_transdc_His_kin-like_C"/>
</dbReference>
<dbReference type="InterPro" id="IPR005467">
    <property type="entry name" value="His_kinase_dom"/>
</dbReference>
<evidence type="ECO:0000259" key="4">
    <source>
        <dbReference type="PROSITE" id="PS50109"/>
    </source>
</evidence>
<comment type="caution">
    <text evidence="6">The sequence shown here is derived from an EMBL/GenBank/DDBJ whole genome shotgun (WGS) entry which is preliminary data.</text>
</comment>
<dbReference type="InterPro" id="IPR003594">
    <property type="entry name" value="HATPase_dom"/>
</dbReference>
<reference evidence="6 10" key="3">
    <citation type="submission" date="2019-11" db="EMBL/GenBank/DDBJ databases">
        <title>Genome-resolved metagenomics to study the prevalence of co-infection and intraspecific heterogeneity among plant pathogen metapopulations.</title>
        <authorList>
            <person name="Newberry E."/>
            <person name="Bhandari R."/>
            <person name="Kemble J."/>
            <person name="Sikora E."/>
            <person name="Potnis N."/>
        </authorList>
    </citation>
    <scope>NUCLEOTIDE SEQUENCE [LARGE SCALE GENOMIC DNA]</scope>
    <source>
        <strain evidence="6">Xp_Tom_Tuscaloosa_18b</strain>
    </source>
</reference>
<feature type="domain" description="Histidine kinase" evidence="4">
    <location>
        <begin position="161"/>
        <end position="406"/>
    </location>
</feature>
<reference evidence="5 8" key="1">
    <citation type="submission" date="2015-02" db="EMBL/GenBank/DDBJ databases">
        <title>Whole genome sequencing of multiple isolates of three species of pepper and tomato-infecting xanthomonads reveals genetic diversity in field strains and pinpoints effectors responsible for host specificity.</title>
        <authorList>
            <person name="Schwartz A."/>
            <person name="Dahlbeck D."/>
            <person name="Staskawicz B."/>
            <person name="Bart R."/>
            <person name="Potnis N."/>
            <person name="Minsavage G."/>
            <person name="Timilsina S."/>
            <person name="Goss E."/>
            <person name="Jones J."/>
            <person name="Vallad G."/>
            <person name="Barak J."/>
            <person name="Miller S."/>
            <person name="Ritchie D."/>
            <person name="Martins J.Jr."/>
            <person name="Patane J.S."/>
            <person name="Setubal J.C."/>
        </authorList>
    </citation>
    <scope>NUCLEOTIDE SEQUENCE [LARGE SCALE GENOMIC DNA]</scope>
    <source>
        <strain evidence="5 8">Xp3-15</strain>
    </source>
</reference>
<dbReference type="Pfam" id="PF02518">
    <property type="entry name" value="HATPase_c"/>
    <property type="match status" value="1"/>
</dbReference>
<dbReference type="PANTHER" id="PTHR43065">
    <property type="entry name" value="SENSOR HISTIDINE KINASE"/>
    <property type="match status" value="1"/>
</dbReference>
<dbReference type="RefSeq" id="WP_008575791.1">
    <property type="nucleotide sequence ID" value="NZ_CP018475.1"/>
</dbReference>
<dbReference type="AlphaFoldDB" id="A0A0G8Z8Q8"/>
<evidence type="ECO:0000313" key="8">
    <source>
        <dbReference type="Proteomes" id="UP000035369"/>
    </source>
</evidence>
<comment type="catalytic activity">
    <reaction evidence="1">
        <text>ATP + protein L-histidine = ADP + protein N-phospho-L-histidine.</text>
        <dbReference type="EC" id="2.7.13.3"/>
    </reaction>
</comment>
<keyword evidence="3" id="KW-0597">Phosphoprotein</keyword>
<keyword evidence="6" id="KW-0418">Kinase</keyword>
<evidence type="ECO:0000256" key="1">
    <source>
        <dbReference type="ARBA" id="ARBA00000085"/>
    </source>
</evidence>
<name>A0A0G8Z8Q8_XANPE</name>
<dbReference type="EMBL" id="JZUY01000037">
    <property type="protein sequence ID" value="KLC06759.1"/>
    <property type="molecule type" value="Genomic_DNA"/>
</dbReference>
<dbReference type="PANTHER" id="PTHR43065:SF50">
    <property type="entry name" value="HISTIDINE KINASE"/>
    <property type="match status" value="1"/>
</dbReference>
<organism evidence="6 10">
    <name type="scientific">Xanthomonas perforans</name>
    <dbReference type="NCBI Taxonomy" id="442694"/>
    <lineage>
        <taxon>Bacteria</taxon>
        <taxon>Pseudomonadati</taxon>
        <taxon>Pseudomonadota</taxon>
        <taxon>Gammaproteobacteria</taxon>
        <taxon>Lysobacterales</taxon>
        <taxon>Lysobacteraceae</taxon>
        <taxon>Xanthomonas</taxon>
    </lineage>
</organism>
<dbReference type="SMART" id="SM00387">
    <property type="entry name" value="HATPase_c"/>
    <property type="match status" value="1"/>
</dbReference>
<dbReference type="Proteomes" id="UP000289372">
    <property type="component" value="Unassembled WGS sequence"/>
</dbReference>
<dbReference type="InterPro" id="IPR036097">
    <property type="entry name" value="HisK_dim/P_sf"/>
</dbReference>
<evidence type="ECO:0000313" key="6">
    <source>
        <dbReference type="EMBL" id="NEL77456.1"/>
    </source>
</evidence>
<evidence type="ECO:0000313" key="9">
    <source>
        <dbReference type="Proteomes" id="UP000289372"/>
    </source>
</evidence>
<keyword evidence="8" id="KW-1185">Reference proteome</keyword>
<dbReference type="Proteomes" id="UP000471082">
    <property type="component" value="Unassembled WGS sequence"/>
</dbReference>
<reference evidence="7 9" key="2">
    <citation type="submission" date="2018-02" db="EMBL/GenBank/DDBJ databases">
        <title>Characterization of Xanthomonas diversity in transplant houses and field plants.</title>
        <authorList>
            <person name="Abrahamian P."/>
            <person name="Timilsina S."/>
            <person name="Minsavage G.V."/>
            <person name="Goss E.M."/>
            <person name="Jones J.B."/>
            <person name="Vallad G.E."/>
        </authorList>
    </citation>
    <scope>NUCLEOTIDE SEQUENCE [LARGE SCALE GENOMIC DNA]</scope>
    <source>
        <strain evidence="7 9">GEV2132</strain>
    </source>
</reference>
<keyword evidence="6" id="KW-0808">Transferase</keyword>
<dbReference type="EMBL" id="PUUL01000002">
    <property type="protein sequence ID" value="RXD57527.1"/>
    <property type="molecule type" value="Genomic_DNA"/>
</dbReference>
<dbReference type="GeneID" id="61778886"/>
<dbReference type="PRINTS" id="PR00344">
    <property type="entry name" value="BCTRLSENSOR"/>
</dbReference>
<evidence type="ECO:0000256" key="3">
    <source>
        <dbReference type="ARBA" id="ARBA00022553"/>
    </source>
</evidence>
<dbReference type="KEGG" id="xpe:BJD13_06375"/>
<sequence>MTAKFFLNQALLPSPDILRAFGDQMMEGLLLFRADGKLILANAIARQSLCKEDPTDDRNLGERISQVLPSDALNQARSKGSWTGSLPVADRVVIAHLYYNEESGPGHFLALFHNIEGQQDYERELQQRHAELRQAYLRLNGAQDKLLQSEKMASIGQLAAGVAHEINNPIGYVHSNLGSLQEYLRSLFTLIEAYERALQAPDPKALIPEIDEIRNRADIDFISRDLPQLMAESREGIERVTRIVRDLKDFSYSDRSESWKMVDLHAGLESTINIIWNELKYKVTLERNYAELPLVECLPSELNQVYMNMLLNAGQAIVERGTITVTTGRDEAENVWIQFQDSGAGIAPDLLQRIFDPFFTTKPVGSGTGLGLSISYGIINKHHGRIDVESTPGQGASFRITLPIRQPR</sequence>
<dbReference type="InterPro" id="IPR036890">
    <property type="entry name" value="HATPase_C_sf"/>
</dbReference>
<proteinExistence type="predicted"/>
<dbReference type="GO" id="GO:0000155">
    <property type="term" value="F:phosphorelay sensor kinase activity"/>
    <property type="evidence" value="ECO:0007669"/>
    <property type="project" value="InterPro"/>
</dbReference>
<dbReference type="SUPFAM" id="SSF55874">
    <property type="entry name" value="ATPase domain of HSP90 chaperone/DNA topoisomerase II/histidine kinase"/>
    <property type="match status" value="1"/>
</dbReference>
<dbReference type="SUPFAM" id="SSF47384">
    <property type="entry name" value="Homodimeric domain of signal transducing histidine kinase"/>
    <property type="match status" value="1"/>
</dbReference>